<evidence type="ECO:0000313" key="10">
    <source>
        <dbReference type="Proteomes" id="UP001292094"/>
    </source>
</evidence>
<dbReference type="Pfam" id="PF00041">
    <property type="entry name" value="fn3"/>
    <property type="match status" value="1"/>
</dbReference>
<feature type="compositionally biased region" description="Low complexity" evidence="5">
    <location>
        <begin position="752"/>
        <end position="768"/>
    </location>
</feature>
<dbReference type="Gene3D" id="2.60.40.10">
    <property type="entry name" value="Immunoglobulins"/>
    <property type="match status" value="3"/>
</dbReference>
<feature type="compositionally biased region" description="Polar residues" evidence="5">
    <location>
        <begin position="344"/>
        <end position="356"/>
    </location>
</feature>
<name>A0AAE1UGZ7_9EUCA</name>
<reference evidence="9" key="1">
    <citation type="submission" date="2023-11" db="EMBL/GenBank/DDBJ databases">
        <title>Genome assemblies of two species of porcelain crab, Petrolisthes cinctipes and Petrolisthes manimaculis (Anomura: Porcellanidae).</title>
        <authorList>
            <person name="Angst P."/>
        </authorList>
    </citation>
    <scope>NUCLEOTIDE SEQUENCE</scope>
    <source>
        <strain evidence="9">PB745_02</strain>
        <tissue evidence="9">Gill</tissue>
    </source>
</reference>
<evidence type="ECO:0000256" key="5">
    <source>
        <dbReference type="SAM" id="MobiDB-lite"/>
    </source>
</evidence>
<keyword evidence="10" id="KW-1185">Reference proteome</keyword>
<sequence length="1173" mass="132318">MGEARLVIKRTVRKDAGFYHCHAHNKVGSATPVTTALVVTQEPTLPKSDADERGGGGGQWWARVGDKASLRCHVVAAPAPSFRWTVNTNRVILNSHKYFVRSPQLVDGLMEWESVLELRSVVEADFTEYTCTATNTKGTLTTNHTLIPPHPPHTPRRLQVSAVTGASVTLSWSSHNITDLLGYTLKYSPVADPEYKEMEVKGGDRLSVVVGDLRAGVEYYFTLQAHSTQGSSPFTSPPVFLTIPEAEGLASSSRSSSSSIEVVGKGQLQRLPRFVVLLFSLTTAAFLFLNITIAAFCVRRYTTRRRTQGSGNKTAVVVVMEQQNDAIKDNDGSGGEGDISGDIQTSTTSADIQTVDVTRINREAEKSKSTPETTKARDKPQQHQHLSTFISYKDVEGKLDSQKRSSSQQSIDNLSIKSTQSHLIGSYSNTPPLTPSDRHHHHTSLSDLKEFAQNSTPLPPPPPSDKHHTYPNHHYQHHLHHTSLSDFKELTPSHSYLSLTLPWHHRGFNKDDALLSRSASPMSDLEINKSNKVMMSQCSSQARGHYYLLGKSPLTTKCPSSEAKREANLLQEGCHSTKDHQSNKDYQHPHKSNGNREEEHPGRKNYPSKNGKHLYQQEKRERGSKDYQSGGSCVVVLDEVPSEEDTSHSSCDSCSHHVGSRGVKEVDPKNTSNIPDVCLKGPLHYKSILWQQQQQQPDKLLEDAAIISDQQLLAPSLSQPLVEAQVSTQQSQMMLVGPSELYSHQTTRHCSDSSQYSPSSPQYHSSSPKYRPNSPHYRPKLPKYRPNSPQYCQNSPQFQPDSPHYHPNSPKYRPESPQYLPESPQYCPESPHFLNVIDLLTKSFSSGKPTSQVIYQGHPHLQQQLEMKHQQTEGQLTQQQDQDDLQDSLSHSPTQRQQLQQEEDGSTLQVDHHHRLFSHRDLPHLSYKHSLTSIHEEPGEQQQPQQQSNTINQQHTHHNLLQQQHHQPASYPPHHPIPTPHQHYHHRKYYPPPETHPRSEIHLLPYLKNQQQYLNGINSLLENHTLSKTPQHHFPDSHDHHLPENQEMLKVQQHSSSITHQQQLSKGHQQHLSKLHEDHQPKTHQHPPDNHYQHLPESNQQNRERDFKYVSTTNITPYPSAALQCCKPGGLRLYHPSVIIYPSSHPGYCPLCAVASAALCYEERCRYGVTQNI</sequence>
<dbReference type="AlphaFoldDB" id="A0AAE1UGZ7"/>
<dbReference type="CDD" id="cd00063">
    <property type="entry name" value="FN3"/>
    <property type="match status" value="1"/>
</dbReference>
<feature type="region of interest" description="Disordered" evidence="5">
    <location>
        <begin position="743"/>
        <end position="826"/>
    </location>
</feature>
<keyword evidence="6" id="KW-0472">Membrane</keyword>
<dbReference type="SMART" id="SM00408">
    <property type="entry name" value="IGc2"/>
    <property type="match status" value="1"/>
</dbReference>
<evidence type="ECO:0000259" key="8">
    <source>
        <dbReference type="PROSITE" id="PS50853"/>
    </source>
</evidence>
<feature type="region of interest" description="Disordered" evidence="5">
    <location>
        <begin position="423"/>
        <end position="477"/>
    </location>
</feature>
<feature type="compositionally biased region" description="Pro residues" evidence="5">
    <location>
        <begin position="970"/>
        <end position="979"/>
    </location>
</feature>
<dbReference type="InterPro" id="IPR036116">
    <property type="entry name" value="FN3_sf"/>
</dbReference>
<dbReference type="InterPro" id="IPR051170">
    <property type="entry name" value="Neural/epithelial_adhesion"/>
</dbReference>
<feature type="compositionally biased region" description="Basic and acidic residues" evidence="5">
    <location>
        <begin position="615"/>
        <end position="625"/>
    </location>
</feature>
<evidence type="ECO:0000256" key="3">
    <source>
        <dbReference type="ARBA" id="ARBA00023157"/>
    </source>
</evidence>
<keyword evidence="6" id="KW-1133">Transmembrane helix</keyword>
<evidence type="ECO:0000256" key="4">
    <source>
        <dbReference type="ARBA" id="ARBA00023319"/>
    </source>
</evidence>
<evidence type="ECO:0000256" key="6">
    <source>
        <dbReference type="SAM" id="Phobius"/>
    </source>
</evidence>
<dbReference type="SMART" id="SM00060">
    <property type="entry name" value="FN3"/>
    <property type="match status" value="1"/>
</dbReference>
<feature type="compositionally biased region" description="Low complexity" evidence="5">
    <location>
        <begin position="959"/>
        <end position="969"/>
    </location>
</feature>
<feature type="domain" description="Ig-like" evidence="7">
    <location>
        <begin position="43"/>
        <end position="147"/>
    </location>
</feature>
<gene>
    <name evidence="9" type="ORF">Pmani_010208</name>
</gene>
<feature type="compositionally biased region" description="Basic and acidic residues" evidence="5">
    <location>
        <begin position="359"/>
        <end position="381"/>
    </location>
</feature>
<evidence type="ECO:0000256" key="1">
    <source>
        <dbReference type="ARBA" id="ARBA00022729"/>
    </source>
</evidence>
<dbReference type="PROSITE" id="PS50835">
    <property type="entry name" value="IG_LIKE"/>
    <property type="match status" value="1"/>
</dbReference>
<keyword evidence="1" id="KW-0732">Signal</keyword>
<organism evidence="9 10">
    <name type="scientific">Petrolisthes manimaculis</name>
    <dbReference type="NCBI Taxonomy" id="1843537"/>
    <lineage>
        <taxon>Eukaryota</taxon>
        <taxon>Metazoa</taxon>
        <taxon>Ecdysozoa</taxon>
        <taxon>Arthropoda</taxon>
        <taxon>Crustacea</taxon>
        <taxon>Multicrustacea</taxon>
        <taxon>Malacostraca</taxon>
        <taxon>Eumalacostraca</taxon>
        <taxon>Eucarida</taxon>
        <taxon>Decapoda</taxon>
        <taxon>Pleocyemata</taxon>
        <taxon>Anomura</taxon>
        <taxon>Galatheoidea</taxon>
        <taxon>Porcellanidae</taxon>
        <taxon>Petrolisthes</taxon>
    </lineage>
</organism>
<dbReference type="Pfam" id="PF13927">
    <property type="entry name" value="Ig_3"/>
    <property type="match status" value="1"/>
</dbReference>
<keyword evidence="3" id="KW-1015">Disulfide bond</keyword>
<feature type="compositionally biased region" description="Basic and acidic residues" evidence="5">
    <location>
        <begin position="1074"/>
        <end position="1094"/>
    </location>
</feature>
<feature type="compositionally biased region" description="Polar residues" evidence="5">
    <location>
        <begin position="787"/>
        <end position="800"/>
    </location>
</feature>
<evidence type="ECO:0000256" key="2">
    <source>
        <dbReference type="ARBA" id="ARBA00022737"/>
    </source>
</evidence>
<protein>
    <submittedName>
        <fullName evidence="9">Uncharacterized protein</fullName>
    </submittedName>
</protein>
<dbReference type="PROSITE" id="PS50853">
    <property type="entry name" value="FN3"/>
    <property type="match status" value="1"/>
</dbReference>
<dbReference type="Proteomes" id="UP001292094">
    <property type="component" value="Unassembled WGS sequence"/>
</dbReference>
<dbReference type="InterPro" id="IPR007110">
    <property type="entry name" value="Ig-like_dom"/>
</dbReference>
<feature type="compositionally biased region" description="Polar residues" evidence="5">
    <location>
        <begin position="888"/>
        <end position="900"/>
    </location>
</feature>
<keyword evidence="2" id="KW-0677">Repeat</keyword>
<feature type="region of interest" description="Disordered" evidence="5">
    <location>
        <begin position="644"/>
        <end position="669"/>
    </location>
</feature>
<feature type="region of interest" description="Disordered" evidence="5">
    <location>
        <begin position="1050"/>
        <end position="1101"/>
    </location>
</feature>
<dbReference type="SUPFAM" id="SSF48726">
    <property type="entry name" value="Immunoglobulin"/>
    <property type="match status" value="2"/>
</dbReference>
<dbReference type="InterPro" id="IPR036179">
    <property type="entry name" value="Ig-like_dom_sf"/>
</dbReference>
<feature type="region of interest" description="Disordered" evidence="5">
    <location>
        <begin position="959"/>
        <end position="997"/>
    </location>
</feature>
<evidence type="ECO:0000313" key="9">
    <source>
        <dbReference type="EMBL" id="KAK4318785.1"/>
    </source>
</evidence>
<feature type="compositionally biased region" description="Low complexity" evidence="5">
    <location>
        <begin position="1052"/>
        <end position="1065"/>
    </location>
</feature>
<dbReference type="InterPro" id="IPR003599">
    <property type="entry name" value="Ig_sub"/>
</dbReference>
<dbReference type="SUPFAM" id="SSF49265">
    <property type="entry name" value="Fibronectin type III"/>
    <property type="match status" value="1"/>
</dbReference>
<feature type="domain" description="Fibronectin type-III" evidence="8">
    <location>
        <begin position="154"/>
        <end position="245"/>
    </location>
</feature>
<dbReference type="PANTHER" id="PTHR12231">
    <property type="entry name" value="CTX-RELATED TYPE I TRANSMEMBRANE PROTEIN"/>
    <property type="match status" value="1"/>
</dbReference>
<comment type="caution">
    <text evidence="9">The sequence shown here is derived from an EMBL/GenBank/DDBJ whole genome shotgun (WGS) entry which is preliminary data.</text>
</comment>
<feature type="region of interest" description="Disordered" evidence="5">
    <location>
        <begin position="865"/>
        <end position="909"/>
    </location>
</feature>
<feature type="region of interest" description="Disordered" evidence="5">
    <location>
        <begin position="575"/>
        <end position="629"/>
    </location>
</feature>
<proteinExistence type="predicted"/>
<dbReference type="InterPro" id="IPR013783">
    <property type="entry name" value="Ig-like_fold"/>
</dbReference>
<dbReference type="InterPro" id="IPR003961">
    <property type="entry name" value="FN3_dom"/>
</dbReference>
<dbReference type="InterPro" id="IPR003598">
    <property type="entry name" value="Ig_sub2"/>
</dbReference>
<keyword evidence="4" id="KW-0393">Immunoglobulin domain</keyword>
<keyword evidence="6" id="KW-0812">Transmembrane</keyword>
<feature type="transmembrane region" description="Helical" evidence="6">
    <location>
        <begin position="274"/>
        <end position="296"/>
    </location>
</feature>
<evidence type="ECO:0000259" key="7">
    <source>
        <dbReference type="PROSITE" id="PS50835"/>
    </source>
</evidence>
<feature type="region of interest" description="Disordered" evidence="5">
    <location>
        <begin position="326"/>
        <end position="387"/>
    </location>
</feature>
<dbReference type="SMART" id="SM00409">
    <property type="entry name" value="IG"/>
    <property type="match status" value="1"/>
</dbReference>
<feature type="compositionally biased region" description="Basic and acidic residues" evidence="5">
    <location>
        <begin position="575"/>
        <end position="602"/>
    </location>
</feature>
<accession>A0AAE1UGZ7</accession>
<dbReference type="EMBL" id="JAWZYT010000798">
    <property type="protein sequence ID" value="KAK4318785.1"/>
    <property type="molecule type" value="Genomic_DNA"/>
</dbReference>